<evidence type="ECO:0000313" key="1">
    <source>
        <dbReference type="EMBL" id="KAJ8870569.1"/>
    </source>
</evidence>
<dbReference type="Proteomes" id="UP001159363">
    <property type="component" value="Chromosome 12"/>
</dbReference>
<evidence type="ECO:0000313" key="2">
    <source>
        <dbReference type="Proteomes" id="UP001159363"/>
    </source>
</evidence>
<comment type="caution">
    <text evidence="1">The sequence shown here is derived from an EMBL/GenBank/DDBJ whole genome shotgun (WGS) entry which is preliminary data.</text>
</comment>
<keyword evidence="2" id="KW-1185">Reference proteome</keyword>
<protein>
    <submittedName>
        <fullName evidence="1">Uncharacterized protein</fullName>
    </submittedName>
</protein>
<dbReference type="EMBL" id="JARBHB010000013">
    <property type="protein sequence ID" value="KAJ8870569.1"/>
    <property type="molecule type" value="Genomic_DNA"/>
</dbReference>
<accession>A0ABQ9GGB3</accession>
<name>A0ABQ9GGB3_9NEOP</name>
<sequence>MEKLPYDARISSVFSRAKWRDELKEQSFNTQMLLRCHHGVVDSASTYRDKGSDRASHPSTSKCRGLLTMVPVSDCESERLRTGDNLRSKVQLSSSSHAFLFTAQRLLTMYARLHHCGSKLDPRPDLRSTHKSVAPFWFRAGLEIEMKLISISHYGTKIDESEIENHEISLVQHFYIGTKIKLDPSSGLGSSLIWYRRRCLCNRALNKQYLSHQYSPLHDHQSWRHGGRAVSLLASHQREPVFNPRPGLSRIFARGNRAGQWSVGLLEDLPLTPPLHSGAAPYSPHFTLICSQDLDVTATQFSPLHSKTMHALDDSAPIADLQENKKRIPCCQMWSNTGATANEQTAEIRLYSGLWSLSYSLCCQQVVRGPRPDPAQHPNTEFTARFPGSREVRRVTRTSPGDKVDLKHVYTEVDIAIGSQFITLTLDDSEPMADLQGNK</sequence>
<proteinExistence type="predicted"/>
<reference evidence="1 2" key="1">
    <citation type="submission" date="2023-02" db="EMBL/GenBank/DDBJ databases">
        <title>LHISI_Scaffold_Assembly.</title>
        <authorList>
            <person name="Stuart O.P."/>
            <person name="Cleave R."/>
            <person name="Magrath M.J.L."/>
            <person name="Mikheyev A.S."/>
        </authorList>
    </citation>
    <scope>NUCLEOTIDE SEQUENCE [LARGE SCALE GENOMIC DNA]</scope>
    <source>
        <strain evidence="1">Daus_M_001</strain>
        <tissue evidence="1">Leg muscle</tissue>
    </source>
</reference>
<organism evidence="1 2">
    <name type="scientific">Dryococelus australis</name>
    <dbReference type="NCBI Taxonomy" id="614101"/>
    <lineage>
        <taxon>Eukaryota</taxon>
        <taxon>Metazoa</taxon>
        <taxon>Ecdysozoa</taxon>
        <taxon>Arthropoda</taxon>
        <taxon>Hexapoda</taxon>
        <taxon>Insecta</taxon>
        <taxon>Pterygota</taxon>
        <taxon>Neoptera</taxon>
        <taxon>Polyneoptera</taxon>
        <taxon>Phasmatodea</taxon>
        <taxon>Verophasmatodea</taxon>
        <taxon>Anareolatae</taxon>
        <taxon>Phasmatidae</taxon>
        <taxon>Eurycanthinae</taxon>
        <taxon>Dryococelus</taxon>
    </lineage>
</organism>
<gene>
    <name evidence="1" type="ORF">PR048_029592</name>
</gene>